<protein>
    <submittedName>
        <fullName evidence="2">Uncharacterized protein</fullName>
    </submittedName>
</protein>
<name>A0A3M7T1B2_BRAPC</name>
<keyword evidence="3" id="KW-1185">Reference proteome</keyword>
<sequence length="126" mass="14434">MIVDNRSEISSKSSNTEAQTSYRIEKNKIEPSVRQTIDFKELLNSEKTETLNESKFVNLVDIDSKNSEQIFIEMGLEEPINIKKKWTETEIVNVRKTIINELETISANSVTDLTPKTPPSTKFAKR</sequence>
<dbReference type="AlphaFoldDB" id="A0A3M7T1B2"/>
<feature type="region of interest" description="Disordered" evidence="1">
    <location>
        <begin position="1"/>
        <end position="23"/>
    </location>
</feature>
<evidence type="ECO:0000313" key="3">
    <source>
        <dbReference type="Proteomes" id="UP000276133"/>
    </source>
</evidence>
<evidence type="ECO:0000313" key="2">
    <source>
        <dbReference type="EMBL" id="RNA41737.1"/>
    </source>
</evidence>
<proteinExistence type="predicted"/>
<organism evidence="2 3">
    <name type="scientific">Brachionus plicatilis</name>
    <name type="common">Marine rotifer</name>
    <name type="synonym">Brachionus muelleri</name>
    <dbReference type="NCBI Taxonomy" id="10195"/>
    <lineage>
        <taxon>Eukaryota</taxon>
        <taxon>Metazoa</taxon>
        <taxon>Spiralia</taxon>
        <taxon>Gnathifera</taxon>
        <taxon>Rotifera</taxon>
        <taxon>Eurotatoria</taxon>
        <taxon>Monogononta</taxon>
        <taxon>Pseudotrocha</taxon>
        <taxon>Ploima</taxon>
        <taxon>Brachionidae</taxon>
        <taxon>Brachionus</taxon>
    </lineage>
</organism>
<gene>
    <name evidence="2" type="ORF">BpHYR1_044166</name>
</gene>
<reference evidence="2 3" key="1">
    <citation type="journal article" date="2018" name="Sci. Rep.">
        <title>Genomic signatures of local adaptation to the degree of environmental predictability in rotifers.</title>
        <authorList>
            <person name="Franch-Gras L."/>
            <person name="Hahn C."/>
            <person name="Garcia-Roger E.M."/>
            <person name="Carmona M.J."/>
            <person name="Serra M."/>
            <person name="Gomez A."/>
        </authorList>
    </citation>
    <scope>NUCLEOTIDE SEQUENCE [LARGE SCALE GENOMIC DNA]</scope>
    <source>
        <strain evidence="2">HYR1</strain>
    </source>
</reference>
<dbReference type="EMBL" id="REGN01000470">
    <property type="protein sequence ID" value="RNA41737.1"/>
    <property type="molecule type" value="Genomic_DNA"/>
</dbReference>
<dbReference type="Proteomes" id="UP000276133">
    <property type="component" value="Unassembled WGS sequence"/>
</dbReference>
<evidence type="ECO:0000256" key="1">
    <source>
        <dbReference type="SAM" id="MobiDB-lite"/>
    </source>
</evidence>
<accession>A0A3M7T1B2</accession>
<comment type="caution">
    <text evidence="2">The sequence shown here is derived from an EMBL/GenBank/DDBJ whole genome shotgun (WGS) entry which is preliminary data.</text>
</comment>
<feature type="compositionally biased region" description="Polar residues" evidence="1">
    <location>
        <begin position="10"/>
        <end position="22"/>
    </location>
</feature>